<gene>
    <name evidence="4" type="ORF">AWR36_000980</name>
</gene>
<proteinExistence type="predicted"/>
<evidence type="ECO:0000256" key="2">
    <source>
        <dbReference type="SAM" id="SignalP"/>
    </source>
</evidence>
<protein>
    <submittedName>
        <fullName evidence="4">S9 family peptidase</fullName>
    </submittedName>
</protein>
<feature type="signal peptide" evidence="2">
    <location>
        <begin position="1"/>
        <end position="24"/>
    </location>
</feature>
<dbReference type="Pfam" id="PF00326">
    <property type="entry name" value="Peptidase_S9"/>
    <property type="match status" value="1"/>
</dbReference>
<dbReference type="Proteomes" id="UP000218427">
    <property type="component" value="Unassembled WGS sequence"/>
</dbReference>
<comment type="caution">
    <text evidence="4">The sequence shown here is derived from an EMBL/GenBank/DDBJ whole genome shotgun (WGS) entry which is preliminary data.</text>
</comment>
<keyword evidence="2" id="KW-0732">Signal</keyword>
<name>A0ABX4I3B0_9GAMM</name>
<organism evidence="4 5">
    <name type="scientific">Microbulbifer flavimaris</name>
    <dbReference type="NCBI Taxonomy" id="1781068"/>
    <lineage>
        <taxon>Bacteria</taxon>
        <taxon>Pseudomonadati</taxon>
        <taxon>Pseudomonadota</taxon>
        <taxon>Gammaproteobacteria</taxon>
        <taxon>Cellvibrionales</taxon>
        <taxon>Microbulbiferaceae</taxon>
        <taxon>Microbulbifer</taxon>
    </lineage>
</organism>
<evidence type="ECO:0000259" key="3">
    <source>
        <dbReference type="Pfam" id="PF00326"/>
    </source>
</evidence>
<dbReference type="InterPro" id="IPR029058">
    <property type="entry name" value="AB_hydrolase_fold"/>
</dbReference>
<accession>A0ABX4I3B0</accession>
<dbReference type="PANTHER" id="PTHR42776">
    <property type="entry name" value="SERINE PEPTIDASE S9 FAMILY MEMBER"/>
    <property type="match status" value="1"/>
</dbReference>
<reference evidence="4" key="1">
    <citation type="submission" date="2017-08" db="EMBL/GenBank/DDBJ databases">
        <title>Microbulbifer marisrubri sp. nov., a halophilic alphaproteobacterium isolated from marine sediment of the Yellow Sea, China.</title>
        <authorList>
            <person name="Zhang G."/>
            <person name="Xiong Q."/>
        </authorList>
    </citation>
    <scope>NUCLEOTIDE SEQUENCE [LARGE SCALE GENOMIC DNA]</scope>
    <source>
        <strain evidence="4">WRN-8</strain>
    </source>
</reference>
<dbReference type="SUPFAM" id="SSF82171">
    <property type="entry name" value="DPP6 N-terminal domain-like"/>
    <property type="match status" value="1"/>
</dbReference>
<evidence type="ECO:0000256" key="1">
    <source>
        <dbReference type="ARBA" id="ARBA00022801"/>
    </source>
</evidence>
<dbReference type="InterPro" id="IPR001375">
    <property type="entry name" value="Peptidase_S9_cat"/>
</dbReference>
<keyword evidence="1" id="KW-0378">Hydrolase</keyword>
<evidence type="ECO:0000313" key="4">
    <source>
        <dbReference type="EMBL" id="PCO06392.1"/>
    </source>
</evidence>
<dbReference type="SUPFAM" id="SSF53474">
    <property type="entry name" value="alpha/beta-Hydrolases"/>
    <property type="match status" value="1"/>
</dbReference>
<feature type="domain" description="Peptidase S9 prolyl oligopeptidase catalytic" evidence="3">
    <location>
        <begin position="437"/>
        <end position="647"/>
    </location>
</feature>
<evidence type="ECO:0000313" key="5">
    <source>
        <dbReference type="Proteomes" id="UP000218427"/>
    </source>
</evidence>
<sequence>MPQPASLLSSLILIFMLSPTISSAATVPLENLIRHAEVQQVKISPDGKHIAVQKLHEGERVLVFMSLSPLEVTGALRFRGKEEVGNFYWATDDRAVVEVIARTAALEQPVNYGSLYAINADGSQGKNIFGWRAGEMQTGSKIRKAKSTRAHATIIDPLVDNDNEILISTRPWARDFESHGSVYRVNIYSGVRHRVIGLPQVGGRAFTDGAGNLVFANGTDRATNYELFRKTDNGWSPVEEETLSQAYPVGFDRETNTAFLVLDRNGATEQLIKLDMKSGKTTPVFRHEEVDISRLISHPVSDRPLGVTVDPGYPETYFFDESEGFAAFYRGLLQAFEGHRIRFTSVTRDGGKAVLKVSGDRLPGDYFLVDLNSKKASFLLPSADWLKPDDLNPMRAESFTSSDDLDIGVYLTFPRNRQANIPMVVMPHGGPRSRDYWGYDRDAQILSQNGYLVLQVNFRGSTGYGDQFLEAGTRHWGNHIQRDIAEAVQWAVREGYADPERVCIFGASFGGYSALMNPIRYPDLYQCAVGYVGVYDLEMLYKRGDIRRRDRGVAYLEEVVSRDEAFLKENSPLHNVDQLDLPVFIVHGAKDERAPVEHAEAMIEQLQAAGKPFQSLILPNEGHGFYAEENNMQLYGQLLEFLDQHIGVGSSEKPDRLTVSGRSAGRQ</sequence>
<dbReference type="RefSeq" id="WP_067079817.1">
    <property type="nucleotide sequence ID" value="NZ_LRFG02000001.1"/>
</dbReference>
<keyword evidence="5" id="KW-1185">Reference proteome</keyword>
<dbReference type="EMBL" id="LRFG02000001">
    <property type="protein sequence ID" value="PCO06392.1"/>
    <property type="molecule type" value="Genomic_DNA"/>
</dbReference>
<dbReference type="Gene3D" id="3.40.50.1820">
    <property type="entry name" value="alpha/beta hydrolase"/>
    <property type="match status" value="1"/>
</dbReference>
<dbReference type="PANTHER" id="PTHR42776:SF27">
    <property type="entry name" value="DIPEPTIDYL PEPTIDASE FAMILY MEMBER 6"/>
    <property type="match status" value="1"/>
</dbReference>
<feature type="chain" id="PRO_5045618864" evidence="2">
    <location>
        <begin position="25"/>
        <end position="667"/>
    </location>
</feature>